<evidence type="ECO:0000256" key="8">
    <source>
        <dbReference type="PROSITE-ProRule" id="PRU00191"/>
    </source>
</evidence>
<evidence type="ECO:0000256" key="2">
    <source>
        <dbReference type="ARBA" id="ARBA00022679"/>
    </source>
</evidence>
<evidence type="ECO:0000256" key="4">
    <source>
        <dbReference type="ARBA" id="ARBA00022777"/>
    </source>
</evidence>
<accession>A0ABY6JWW2</accession>
<evidence type="ECO:0000259" key="15">
    <source>
        <dbReference type="PROSITE" id="PS50011"/>
    </source>
</evidence>
<keyword evidence="1 9" id="KW-0728">SH3 domain</keyword>
<dbReference type="Gene3D" id="2.30.30.40">
    <property type="entry name" value="SH3 Domains"/>
    <property type="match status" value="1"/>
</dbReference>
<feature type="domain" description="Protein kinase" evidence="15">
    <location>
        <begin position="210"/>
        <end position="502"/>
    </location>
</feature>
<feature type="region of interest" description="Disordered" evidence="12">
    <location>
        <begin position="1"/>
        <end position="21"/>
    </location>
</feature>
<keyword evidence="3 10" id="KW-0547">Nucleotide-binding</keyword>
<protein>
    <recommendedName>
        <fullName evidence="11">Tyrosine-protein kinase</fullName>
        <ecNumber evidence="11">2.7.10.2</ecNumber>
    </recommendedName>
</protein>
<evidence type="ECO:0000256" key="9">
    <source>
        <dbReference type="PROSITE-ProRule" id="PRU00192"/>
    </source>
</evidence>
<evidence type="ECO:0000259" key="13">
    <source>
        <dbReference type="PROSITE" id="PS50001"/>
    </source>
</evidence>
<dbReference type="InterPro" id="IPR036028">
    <property type="entry name" value="SH3-like_dom_sf"/>
</dbReference>
<dbReference type="InterPro" id="IPR036860">
    <property type="entry name" value="SH2_dom_sf"/>
</dbReference>
<dbReference type="InterPro" id="IPR020635">
    <property type="entry name" value="Tyr_kinase_cat_dom"/>
</dbReference>
<keyword evidence="6 11" id="KW-0829">Tyrosine-protein kinase</keyword>
<dbReference type="InterPro" id="IPR000980">
    <property type="entry name" value="SH2"/>
</dbReference>
<dbReference type="InterPro" id="IPR017441">
    <property type="entry name" value="Protein_kinase_ATP_BS"/>
</dbReference>
<comment type="similarity">
    <text evidence="11">Belongs to the protein kinase superfamily. Tyr protein kinase family.</text>
</comment>
<dbReference type="PROSITE" id="PS50001">
    <property type="entry name" value="SH2"/>
    <property type="match status" value="1"/>
</dbReference>
<name>A0ABY6JWW2_9ARAC</name>
<dbReference type="PRINTS" id="PR00401">
    <property type="entry name" value="SH2DOMAIN"/>
</dbReference>
<keyword evidence="4 11" id="KW-0418">Kinase</keyword>
<dbReference type="InterPro" id="IPR008266">
    <property type="entry name" value="Tyr_kinase_AS"/>
</dbReference>
<evidence type="ECO:0000256" key="3">
    <source>
        <dbReference type="ARBA" id="ARBA00022741"/>
    </source>
</evidence>
<dbReference type="SMART" id="SM00326">
    <property type="entry name" value="SH3"/>
    <property type="match status" value="1"/>
</dbReference>
<gene>
    <name evidence="16" type="ORF">LAZ67_1003501</name>
</gene>
<keyword evidence="2 11" id="KW-0808">Transferase</keyword>
<dbReference type="PROSITE" id="PS00107">
    <property type="entry name" value="PROTEIN_KINASE_ATP"/>
    <property type="match status" value="1"/>
</dbReference>
<dbReference type="SMART" id="SM00219">
    <property type="entry name" value="TyrKc"/>
    <property type="match status" value="1"/>
</dbReference>
<dbReference type="SUPFAM" id="SSF50044">
    <property type="entry name" value="SH3-domain"/>
    <property type="match status" value="1"/>
</dbReference>
<evidence type="ECO:0000313" key="17">
    <source>
        <dbReference type="Proteomes" id="UP001235939"/>
    </source>
</evidence>
<evidence type="ECO:0000256" key="1">
    <source>
        <dbReference type="ARBA" id="ARBA00022443"/>
    </source>
</evidence>
<dbReference type="SUPFAM" id="SSF55550">
    <property type="entry name" value="SH2 domain"/>
    <property type="match status" value="1"/>
</dbReference>
<dbReference type="PRINTS" id="PR00452">
    <property type="entry name" value="SH3DOMAIN"/>
</dbReference>
<dbReference type="SMART" id="SM00252">
    <property type="entry name" value="SH2"/>
    <property type="match status" value="1"/>
</dbReference>
<dbReference type="PRINTS" id="PR00109">
    <property type="entry name" value="TYRKINASE"/>
</dbReference>
<evidence type="ECO:0000256" key="7">
    <source>
        <dbReference type="ARBA" id="ARBA00051245"/>
    </source>
</evidence>
<dbReference type="InterPro" id="IPR001245">
    <property type="entry name" value="Ser-Thr/Tyr_kinase_cat_dom"/>
</dbReference>
<dbReference type="InterPro" id="IPR011009">
    <property type="entry name" value="Kinase-like_dom_sf"/>
</dbReference>
<feature type="binding site" evidence="10">
    <location>
        <position position="238"/>
    </location>
    <ligand>
        <name>ATP</name>
        <dbReference type="ChEBI" id="CHEBI:30616"/>
    </ligand>
</feature>
<dbReference type="Gene3D" id="1.10.510.10">
    <property type="entry name" value="Transferase(Phosphotransferase) domain 1"/>
    <property type="match status" value="1"/>
</dbReference>
<dbReference type="EMBL" id="CP092863">
    <property type="protein sequence ID" value="UYV61124.1"/>
    <property type="molecule type" value="Genomic_DNA"/>
</dbReference>
<dbReference type="InterPro" id="IPR050198">
    <property type="entry name" value="Non-receptor_tyrosine_kinases"/>
</dbReference>
<dbReference type="InterPro" id="IPR001452">
    <property type="entry name" value="SH3_domain"/>
</dbReference>
<reference evidence="16 17" key="1">
    <citation type="submission" date="2022-01" db="EMBL/GenBank/DDBJ databases">
        <title>A chromosomal length assembly of Cordylochernes scorpioides.</title>
        <authorList>
            <person name="Zeh D."/>
            <person name="Zeh J."/>
        </authorList>
    </citation>
    <scope>NUCLEOTIDE SEQUENCE [LARGE SCALE GENOMIC DNA]</scope>
    <source>
        <strain evidence="16">IN4F17</strain>
        <tissue evidence="16">Whole Body</tissue>
    </source>
</reference>
<dbReference type="Gene3D" id="3.30.505.10">
    <property type="entry name" value="SH2 domain"/>
    <property type="match status" value="1"/>
</dbReference>
<evidence type="ECO:0000256" key="10">
    <source>
        <dbReference type="PROSITE-ProRule" id="PRU10141"/>
    </source>
</evidence>
<evidence type="ECO:0000256" key="6">
    <source>
        <dbReference type="ARBA" id="ARBA00023137"/>
    </source>
</evidence>
<dbReference type="Pfam" id="PF00018">
    <property type="entry name" value="SH3_1"/>
    <property type="match status" value="1"/>
</dbReference>
<evidence type="ECO:0000256" key="5">
    <source>
        <dbReference type="ARBA" id="ARBA00022840"/>
    </source>
</evidence>
<dbReference type="Proteomes" id="UP001235939">
    <property type="component" value="Chromosome 01"/>
</dbReference>
<evidence type="ECO:0000256" key="11">
    <source>
        <dbReference type="RuleBase" id="RU362096"/>
    </source>
</evidence>
<keyword evidence="17" id="KW-1185">Reference proteome</keyword>
<dbReference type="PROSITE" id="PS50011">
    <property type="entry name" value="PROTEIN_KINASE_DOM"/>
    <property type="match status" value="1"/>
</dbReference>
<dbReference type="PANTHER" id="PTHR24418">
    <property type="entry name" value="TYROSINE-PROTEIN KINASE"/>
    <property type="match status" value="1"/>
</dbReference>
<dbReference type="PROSITE" id="PS50002">
    <property type="entry name" value="SH3"/>
    <property type="match status" value="1"/>
</dbReference>
<dbReference type="Pfam" id="PF07714">
    <property type="entry name" value="PK_Tyr_Ser-Thr"/>
    <property type="match status" value="2"/>
</dbReference>
<evidence type="ECO:0000259" key="14">
    <source>
        <dbReference type="PROSITE" id="PS50002"/>
    </source>
</evidence>
<dbReference type="PROSITE" id="PS00109">
    <property type="entry name" value="PROTEIN_KINASE_TYR"/>
    <property type="match status" value="1"/>
</dbReference>
<dbReference type="Gene3D" id="3.30.200.20">
    <property type="entry name" value="Phosphorylase Kinase, domain 1"/>
    <property type="match status" value="1"/>
</dbReference>
<proteinExistence type="inferred from homology"/>
<evidence type="ECO:0000256" key="12">
    <source>
        <dbReference type="SAM" id="MobiDB-lite"/>
    </source>
</evidence>
<feature type="compositionally biased region" description="Polar residues" evidence="12">
    <location>
        <begin position="1"/>
        <end position="11"/>
    </location>
</feature>
<sequence>MPSPHTRTPTSAIVAPGSPSPIPKPAGKTVVALYNFEAVEEGDLCLVEGEAYEVVDNSREHWWQVRNKHGQMGFIPSNYVEATPGLTKHEWYAVDLTRQKCETVLREDNKDGCFIVRNSSTQGMYTLSLLAKVPGGPQVKHYHIKRNEEGSYFLSEKHTFESIEQLVLFHKVNSGGLATRLKNPPKNLVRPAPTPPGLGHGKWEIDHSELELLEEVGSGQFGVVRKAKWRGHLYVAVKMMKEGTMSEKEFIKEAQLMTKGPTPGIRRSCVCTHVRVGSKGVCFHVRNGLKLQAKAIQHPNLVRLFGVCSQTRPIFIVTEYMKYGSLLTYLRQHTNRLINKPGSLLDMCLQVCSGMAYLELCNYIHRDLAARNCLVTSGNTVKVADFGLARWVKDDEYQSSGGAKFPIKWAPPEVLNFTRFSSKSDVWAYGVLMWEVFTCGKMPYGRMANAEVARYVVQDGRRLERPRNCPPEVYELMTSCWHYSPPDRPAFRTLKLKLEAILEDTV</sequence>
<dbReference type="CDD" id="cd11768">
    <property type="entry name" value="SH3_Tec_like"/>
    <property type="match status" value="1"/>
</dbReference>
<feature type="domain" description="SH2" evidence="13">
    <location>
        <begin position="91"/>
        <end position="185"/>
    </location>
</feature>
<keyword evidence="5 10" id="KW-0067">ATP-binding</keyword>
<dbReference type="InterPro" id="IPR000719">
    <property type="entry name" value="Prot_kinase_dom"/>
</dbReference>
<dbReference type="EC" id="2.7.10.2" evidence="11"/>
<organism evidence="16 17">
    <name type="scientific">Cordylochernes scorpioides</name>
    <dbReference type="NCBI Taxonomy" id="51811"/>
    <lineage>
        <taxon>Eukaryota</taxon>
        <taxon>Metazoa</taxon>
        <taxon>Ecdysozoa</taxon>
        <taxon>Arthropoda</taxon>
        <taxon>Chelicerata</taxon>
        <taxon>Arachnida</taxon>
        <taxon>Pseudoscorpiones</taxon>
        <taxon>Cheliferoidea</taxon>
        <taxon>Chernetidae</taxon>
        <taxon>Cordylochernes</taxon>
    </lineage>
</organism>
<keyword evidence="8" id="KW-0727">SH2 domain</keyword>
<dbReference type="Pfam" id="PF00017">
    <property type="entry name" value="SH2"/>
    <property type="match status" value="1"/>
</dbReference>
<dbReference type="SUPFAM" id="SSF56112">
    <property type="entry name" value="Protein kinase-like (PK-like)"/>
    <property type="match status" value="1"/>
</dbReference>
<evidence type="ECO:0000313" key="16">
    <source>
        <dbReference type="EMBL" id="UYV61124.1"/>
    </source>
</evidence>
<feature type="domain" description="SH3" evidence="14">
    <location>
        <begin position="25"/>
        <end position="85"/>
    </location>
</feature>
<comment type="catalytic activity">
    <reaction evidence="7 11">
        <text>L-tyrosyl-[protein] + ATP = O-phospho-L-tyrosyl-[protein] + ADP + H(+)</text>
        <dbReference type="Rhea" id="RHEA:10596"/>
        <dbReference type="Rhea" id="RHEA-COMP:10136"/>
        <dbReference type="Rhea" id="RHEA-COMP:20101"/>
        <dbReference type="ChEBI" id="CHEBI:15378"/>
        <dbReference type="ChEBI" id="CHEBI:30616"/>
        <dbReference type="ChEBI" id="CHEBI:46858"/>
        <dbReference type="ChEBI" id="CHEBI:61978"/>
        <dbReference type="ChEBI" id="CHEBI:456216"/>
        <dbReference type="EC" id="2.7.10.2"/>
    </reaction>
</comment>